<dbReference type="InterPro" id="IPR023753">
    <property type="entry name" value="FAD/NAD-binding_dom"/>
</dbReference>
<evidence type="ECO:0000256" key="3">
    <source>
        <dbReference type="ARBA" id="ARBA00022827"/>
    </source>
</evidence>
<dbReference type="InterPro" id="IPR017584">
    <property type="entry name" value="Pyridine_nucleo_diS_OxRdtase_N"/>
</dbReference>
<feature type="domain" description="FAD/NAD(P)-binding" evidence="5">
    <location>
        <begin position="15"/>
        <end position="320"/>
    </location>
</feature>
<dbReference type="InterPro" id="IPR036188">
    <property type="entry name" value="FAD/NAD-bd_sf"/>
</dbReference>
<comment type="cofactor">
    <cofactor evidence="1">
        <name>FAD</name>
        <dbReference type="ChEBI" id="CHEBI:57692"/>
    </cofactor>
</comment>
<keyword evidence="4" id="KW-0560">Oxidoreductase</keyword>
<keyword evidence="3" id="KW-0274">FAD</keyword>
<dbReference type="Pfam" id="PF07992">
    <property type="entry name" value="Pyr_redox_2"/>
    <property type="match status" value="1"/>
</dbReference>
<keyword evidence="2" id="KW-0285">Flavoprotein</keyword>
<evidence type="ECO:0000313" key="7">
    <source>
        <dbReference type="Proteomes" id="UP001556637"/>
    </source>
</evidence>
<dbReference type="PRINTS" id="PR00368">
    <property type="entry name" value="FADPNR"/>
</dbReference>
<dbReference type="NCBIfam" id="TIGR03169">
    <property type="entry name" value="Nterm_to_SelD"/>
    <property type="match status" value="1"/>
</dbReference>
<protein>
    <submittedName>
        <fullName evidence="6">FAD-dependent oxidoreductase</fullName>
    </submittedName>
</protein>
<evidence type="ECO:0000259" key="5">
    <source>
        <dbReference type="Pfam" id="PF07992"/>
    </source>
</evidence>
<evidence type="ECO:0000256" key="1">
    <source>
        <dbReference type="ARBA" id="ARBA00001974"/>
    </source>
</evidence>
<sequence length="390" mass="43340">MTHTAASSGPGTGRKLLLIGGGHSHVEVLRRFGRHPVADMALTLLSRDRHTPYSGMLPGYVAGHYRWADVHIDLARLARFAGARFIQDTATGLMLEDRTVRCESGYVLPWDRLSLNIGSTPSLEATGAAEHAVAVKPIHRFNDRWLALLARVREGSRRLRIAVVGGGAGGVELLLAMQYRLRRECHALGQDPDRLAFALFTRGRTILPTHPTGVQRRFLHVLAERGIGLHCGTAVSAVDATGLETEDGRHHRADEVVWVTRAGGPEWLCETGLALDSQGFIKVRESLQTVTDPDVFAAGDIASMVRHPREKAGVVAVRQGPPLAANLRRSLTGRPVRAWRPQRHWLALISTGDRYAVASRGWLGFGGRWLWHCKDWIDRRFMRRYRTRDD</sequence>
<dbReference type="EMBL" id="JBAKFF010000001">
    <property type="protein sequence ID" value="MEX0431196.1"/>
    <property type="molecule type" value="Genomic_DNA"/>
</dbReference>
<name>A0ABV3T7M9_9GAMM</name>
<keyword evidence="7" id="KW-1185">Reference proteome</keyword>
<evidence type="ECO:0000256" key="2">
    <source>
        <dbReference type="ARBA" id="ARBA00022630"/>
    </source>
</evidence>
<dbReference type="SUPFAM" id="SSF51905">
    <property type="entry name" value="FAD/NAD(P)-binding domain"/>
    <property type="match status" value="2"/>
</dbReference>
<proteinExistence type="predicted"/>
<dbReference type="RefSeq" id="WP_367983958.1">
    <property type="nucleotide sequence ID" value="NZ_JBAKFF010000001.1"/>
</dbReference>
<organism evidence="6 7">
    <name type="scientific">Spiribacter insolitus</name>
    <dbReference type="NCBI Taxonomy" id="3122417"/>
    <lineage>
        <taxon>Bacteria</taxon>
        <taxon>Pseudomonadati</taxon>
        <taxon>Pseudomonadota</taxon>
        <taxon>Gammaproteobacteria</taxon>
        <taxon>Chromatiales</taxon>
        <taxon>Ectothiorhodospiraceae</taxon>
        <taxon>Spiribacter</taxon>
    </lineage>
</organism>
<evidence type="ECO:0000313" key="6">
    <source>
        <dbReference type="EMBL" id="MEX0431196.1"/>
    </source>
</evidence>
<accession>A0ABV3T7M9</accession>
<dbReference type="PANTHER" id="PTHR42913">
    <property type="entry name" value="APOPTOSIS-INDUCING FACTOR 1"/>
    <property type="match status" value="1"/>
</dbReference>
<dbReference type="PANTHER" id="PTHR42913:SF9">
    <property type="entry name" value="SLR1591 PROTEIN"/>
    <property type="match status" value="1"/>
</dbReference>
<reference evidence="6 7" key="1">
    <citation type="submission" date="2024-02" db="EMBL/GenBank/DDBJ databases">
        <title>New especies of Spiribacter isolated from saline water.</title>
        <authorList>
            <person name="Leon M.J."/>
            <person name="De La Haba R."/>
            <person name="Sanchez-Porro C."/>
            <person name="Ventosa A."/>
        </authorList>
    </citation>
    <scope>NUCLEOTIDE SEQUENCE [LARGE SCALE GENOMIC DNA]</scope>
    <source>
        <strain evidence="7">ag22IC4-189</strain>
    </source>
</reference>
<evidence type="ECO:0000256" key="4">
    <source>
        <dbReference type="ARBA" id="ARBA00023002"/>
    </source>
</evidence>
<dbReference type="InterPro" id="IPR051169">
    <property type="entry name" value="NADH-Q_oxidoreductase"/>
</dbReference>
<gene>
    <name evidence="6" type="ORF">V6X30_07265</name>
</gene>
<dbReference type="Proteomes" id="UP001556637">
    <property type="component" value="Unassembled WGS sequence"/>
</dbReference>
<dbReference type="Gene3D" id="3.50.50.100">
    <property type="match status" value="1"/>
</dbReference>
<comment type="caution">
    <text evidence="6">The sequence shown here is derived from an EMBL/GenBank/DDBJ whole genome shotgun (WGS) entry which is preliminary data.</text>
</comment>